<organism evidence="2 3">
    <name type="scientific">Daphnia magna</name>
    <dbReference type="NCBI Taxonomy" id="35525"/>
    <lineage>
        <taxon>Eukaryota</taxon>
        <taxon>Metazoa</taxon>
        <taxon>Ecdysozoa</taxon>
        <taxon>Arthropoda</taxon>
        <taxon>Crustacea</taxon>
        <taxon>Branchiopoda</taxon>
        <taxon>Diplostraca</taxon>
        <taxon>Cladocera</taxon>
        <taxon>Anomopoda</taxon>
        <taxon>Daphniidae</taxon>
        <taxon>Daphnia</taxon>
    </lineage>
</organism>
<accession>A0A162CZ74</accession>
<protein>
    <submittedName>
        <fullName evidence="2">Uncharacterized protein</fullName>
    </submittedName>
</protein>
<keyword evidence="3" id="KW-1185">Reference proteome</keyword>
<name>A0A162CZ74_9CRUS</name>
<sequence length="117" mass="13489">MIGEEDVRSVERIRDARGRFVARGIWGIPEMGSASRGWVRTRSRPLGESGTEERGEIEDEANEPQQEQQPASVRQEYHLTFSEEETERWEDAEEDEGSGDHGEEQPEGDFTDLRRRL</sequence>
<gene>
    <name evidence="2" type="ORF">APZ42_009196</name>
</gene>
<dbReference type="AlphaFoldDB" id="A0A162CZ74"/>
<dbReference type="Proteomes" id="UP000076858">
    <property type="component" value="Unassembled WGS sequence"/>
</dbReference>
<feature type="region of interest" description="Disordered" evidence="1">
    <location>
        <begin position="32"/>
        <end position="117"/>
    </location>
</feature>
<reference evidence="2 3" key="1">
    <citation type="submission" date="2016-03" db="EMBL/GenBank/DDBJ databases">
        <title>EvidentialGene: Evidence-directed Construction of Genes on Genomes.</title>
        <authorList>
            <person name="Gilbert D.G."/>
            <person name="Choi J.-H."/>
            <person name="Mockaitis K."/>
            <person name="Colbourne J."/>
            <person name="Pfrender M."/>
        </authorList>
    </citation>
    <scope>NUCLEOTIDE SEQUENCE [LARGE SCALE GENOMIC DNA]</scope>
    <source>
        <strain evidence="2 3">Xinb3</strain>
        <tissue evidence="2">Complete organism</tissue>
    </source>
</reference>
<evidence type="ECO:0000313" key="3">
    <source>
        <dbReference type="Proteomes" id="UP000076858"/>
    </source>
</evidence>
<dbReference type="EMBL" id="LRGB01024885">
    <property type="protein sequence ID" value="KZR96454.1"/>
    <property type="molecule type" value="Genomic_DNA"/>
</dbReference>
<evidence type="ECO:0000313" key="2">
    <source>
        <dbReference type="EMBL" id="KZR96454.1"/>
    </source>
</evidence>
<proteinExistence type="predicted"/>
<feature type="compositionally biased region" description="Acidic residues" evidence="1">
    <location>
        <begin position="82"/>
        <end position="97"/>
    </location>
</feature>
<evidence type="ECO:0000256" key="1">
    <source>
        <dbReference type="SAM" id="MobiDB-lite"/>
    </source>
</evidence>
<comment type="caution">
    <text evidence="2">The sequence shown here is derived from an EMBL/GenBank/DDBJ whole genome shotgun (WGS) entry which is preliminary data.</text>
</comment>